<reference evidence="1" key="1">
    <citation type="submission" date="2023-03" db="EMBL/GenBank/DDBJ databases">
        <title>Massive genome expansion in bonnet fungi (Mycena s.s.) driven by repeated elements and novel gene families across ecological guilds.</title>
        <authorList>
            <consortium name="Lawrence Berkeley National Laboratory"/>
            <person name="Harder C.B."/>
            <person name="Miyauchi S."/>
            <person name="Viragh M."/>
            <person name="Kuo A."/>
            <person name="Thoen E."/>
            <person name="Andreopoulos B."/>
            <person name="Lu D."/>
            <person name="Skrede I."/>
            <person name="Drula E."/>
            <person name="Henrissat B."/>
            <person name="Morin E."/>
            <person name="Kohler A."/>
            <person name="Barry K."/>
            <person name="LaButti K."/>
            <person name="Morin E."/>
            <person name="Salamov A."/>
            <person name="Lipzen A."/>
            <person name="Mereny Z."/>
            <person name="Hegedus B."/>
            <person name="Baldrian P."/>
            <person name="Stursova M."/>
            <person name="Weitz H."/>
            <person name="Taylor A."/>
            <person name="Grigoriev I.V."/>
            <person name="Nagy L.G."/>
            <person name="Martin F."/>
            <person name="Kauserud H."/>
        </authorList>
    </citation>
    <scope>NUCLEOTIDE SEQUENCE</scope>
    <source>
        <strain evidence="1">CBHHK002</strain>
    </source>
</reference>
<gene>
    <name evidence="1" type="ORF">DFH08DRAFT_959695</name>
</gene>
<evidence type="ECO:0000313" key="1">
    <source>
        <dbReference type="EMBL" id="KAJ7348281.1"/>
    </source>
</evidence>
<dbReference type="Proteomes" id="UP001218218">
    <property type="component" value="Unassembled WGS sequence"/>
</dbReference>
<comment type="caution">
    <text evidence="1">The sequence shown here is derived from an EMBL/GenBank/DDBJ whole genome shotgun (WGS) entry which is preliminary data.</text>
</comment>
<proteinExistence type="predicted"/>
<accession>A0AAD7ES87</accession>
<dbReference type="EMBL" id="JARIHO010000017">
    <property type="protein sequence ID" value="KAJ7348281.1"/>
    <property type="molecule type" value="Genomic_DNA"/>
</dbReference>
<evidence type="ECO:0000313" key="2">
    <source>
        <dbReference type="Proteomes" id="UP001218218"/>
    </source>
</evidence>
<sequence>MQLWPLASCLFSDPIVRLESIGSLAESFSNAQRATSCGSLSLRGRVSGTVNIVQKLHTDLIAVFLVFSTHGRLVHLKWIPRARIFIPSTYNAIWCVPSFDELGIIRSGPMPLPPGWSSNLLISASASPGRPTTPLRALRFRCVRALLQQQLQLQELDPPAAIEIYLLGLCSGKRDVLPHSAITIHIMSHTQIPMFASATSIPSSAAMSGARRTLRERCGFTLFISFTPAFPKMIAKGHLEPTAGNLPRRKRSSVVCLEIPAPAPIVAGRAEYFA</sequence>
<dbReference type="AlphaFoldDB" id="A0AAD7ES87"/>
<keyword evidence="2" id="KW-1185">Reference proteome</keyword>
<organism evidence="1 2">
    <name type="scientific">Mycena albidolilacea</name>
    <dbReference type="NCBI Taxonomy" id="1033008"/>
    <lineage>
        <taxon>Eukaryota</taxon>
        <taxon>Fungi</taxon>
        <taxon>Dikarya</taxon>
        <taxon>Basidiomycota</taxon>
        <taxon>Agaricomycotina</taxon>
        <taxon>Agaricomycetes</taxon>
        <taxon>Agaricomycetidae</taxon>
        <taxon>Agaricales</taxon>
        <taxon>Marasmiineae</taxon>
        <taxon>Mycenaceae</taxon>
        <taxon>Mycena</taxon>
    </lineage>
</organism>
<protein>
    <submittedName>
        <fullName evidence="1">Uncharacterized protein</fullName>
    </submittedName>
</protein>
<name>A0AAD7ES87_9AGAR</name>